<evidence type="ECO:0000313" key="2">
    <source>
        <dbReference type="Proteomes" id="UP000550729"/>
    </source>
</evidence>
<sequence length="126" mass="13913">MPLSPFELGELAAAYSNRQTPLDQSEVDVMRLLIHLDEIAAPAMNPQIMATIVIHALTCPSPGESCVAYKCWQFETALVRLAGTATLAQRAHLAAGYPVLMAMVEMYQDEEQRARLHRIAYGAEKL</sequence>
<accession>A0A848KR11</accession>
<dbReference type="EMBL" id="JABBNB010000005">
    <property type="protein sequence ID" value="NMO00810.1"/>
    <property type="molecule type" value="Genomic_DNA"/>
</dbReference>
<name>A0A848KR11_9ACTN</name>
<dbReference type="Proteomes" id="UP000550729">
    <property type="component" value="Unassembled WGS sequence"/>
</dbReference>
<evidence type="ECO:0000313" key="1">
    <source>
        <dbReference type="EMBL" id="NMO00810.1"/>
    </source>
</evidence>
<gene>
    <name evidence="1" type="ORF">HH308_06235</name>
</gene>
<dbReference type="AlphaFoldDB" id="A0A848KR11"/>
<reference evidence="1 2" key="1">
    <citation type="submission" date="2020-04" db="EMBL/GenBank/DDBJ databases">
        <title>Gordonia sp. nov. TBRC 11910.</title>
        <authorList>
            <person name="Suriyachadkun C."/>
        </authorList>
    </citation>
    <scope>NUCLEOTIDE SEQUENCE [LARGE SCALE GENOMIC DNA]</scope>
    <source>
        <strain evidence="1 2">TBRC 11910</strain>
    </source>
</reference>
<keyword evidence="2" id="KW-1185">Reference proteome</keyword>
<protein>
    <submittedName>
        <fullName evidence="1">Uncharacterized protein</fullName>
    </submittedName>
</protein>
<comment type="caution">
    <text evidence="1">The sequence shown here is derived from an EMBL/GenBank/DDBJ whole genome shotgun (WGS) entry which is preliminary data.</text>
</comment>
<organism evidence="1 2">
    <name type="scientific">Gordonia asplenii</name>
    <dbReference type="NCBI Taxonomy" id="2725283"/>
    <lineage>
        <taxon>Bacteria</taxon>
        <taxon>Bacillati</taxon>
        <taxon>Actinomycetota</taxon>
        <taxon>Actinomycetes</taxon>
        <taxon>Mycobacteriales</taxon>
        <taxon>Gordoniaceae</taxon>
        <taxon>Gordonia</taxon>
    </lineage>
</organism>
<dbReference type="RefSeq" id="WP_170193316.1">
    <property type="nucleotide sequence ID" value="NZ_JABBNB010000005.1"/>
</dbReference>
<proteinExistence type="predicted"/>